<proteinExistence type="predicted"/>
<dbReference type="InterPro" id="IPR052709">
    <property type="entry name" value="Transposase-MT_Hybrid"/>
</dbReference>
<dbReference type="PANTHER" id="PTHR46060">
    <property type="entry name" value="MARINER MOS1 TRANSPOSASE-LIKE PROTEIN"/>
    <property type="match status" value="1"/>
</dbReference>
<dbReference type="Gene3D" id="1.10.10.1450">
    <property type="match status" value="1"/>
</dbReference>
<evidence type="ECO:0008006" key="3">
    <source>
        <dbReference type="Google" id="ProtNLM"/>
    </source>
</evidence>
<dbReference type="AlphaFoldDB" id="A0A816HUU8"/>
<sequence length="124" mass="14371">MILYDWKTGLTSKESHARLITAWGDQAPSDRMVRTWFHEYQQGNLKAEDRPRSGRPRTAVTEEMIDAVRAIIEEDPHSTYQEIQHILDISSASVNSIIHDYLDLHKVCARWVPHQLIDAPKPLR</sequence>
<dbReference type="SUPFAM" id="SSF46689">
    <property type="entry name" value="Homeodomain-like"/>
    <property type="match status" value="1"/>
</dbReference>
<comment type="caution">
    <text evidence="1">The sequence shown here is derived from an EMBL/GenBank/DDBJ whole genome shotgun (WGS) entry which is preliminary data.</text>
</comment>
<dbReference type="EMBL" id="CAJNOR010022278">
    <property type="protein sequence ID" value="CAF1691909.1"/>
    <property type="molecule type" value="Genomic_DNA"/>
</dbReference>
<gene>
    <name evidence="1" type="ORF">XAT740_LOCUS64411</name>
</gene>
<name>A0A816HUU8_ADIRI</name>
<dbReference type="PANTHER" id="PTHR46060:SF1">
    <property type="entry name" value="MARINER MOS1 TRANSPOSASE-LIKE PROTEIN"/>
    <property type="match status" value="1"/>
</dbReference>
<dbReference type="Pfam" id="PF13565">
    <property type="entry name" value="HTH_32"/>
    <property type="match status" value="1"/>
</dbReference>
<accession>A0A816HUU8</accession>
<dbReference type="Proteomes" id="UP000663828">
    <property type="component" value="Unassembled WGS sequence"/>
</dbReference>
<organism evidence="1 2">
    <name type="scientific">Adineta ricciae</name>
    <name type="common">Rotifer</name>
    <dbReference type="NCBI Taxonomy" id="249248"/>
    <lineage>
        <taxon>Eukaryota</taxon>
        <taxon>Metazoa</taxon>
        <taxon>Spiralia</taxon>
        <taxon>Gnathifera</taxon>
        <taxon>Rotifera</taxon>
        <taxon>Eurotatoria</taxon>
        <taxon>Bdelloidea</taxon>
        <taxon>Adinetida</taxon>
        <taxon>Adinetidae</taxon>
        <taxon>Adineta</taxon>
    </lineage>
</organism>
<evidence type="ECO:0000313" key="2">
    <source>
        <dbReference type="Proteomes" id="UP000663828"/>
    </source>
</evidence>
<feature type="non-terminal residue" evidence="1">
    <location>
        <position position="124"/>
    </location>
</feature>
<protein>
    <recommendedName>
        <fullName evidence="3">Transposase</fullName>
    </recommendedName>
</protein>
<keyword evidence="2" id="KW-1185">Reference proteome</keyword>
<reference evidence="1" key="1">
    <citation type="submission" date="2021-02" db="EMBL/GenBank/DDBJ databases">
        <authorList>
            <person name="Nowell W R."/>
        </authorList>
    </citation>
    <scope>NUCLEOTIDE SEQUENCE</scope>
</reference>
<evidence type="ECO:0000313" key="1">
    <source>
        <dbReference type="EMBL" id="CAF1691909.1"/>
    </source>
</evidence>
<dbReference type="InterPro" id="IPR009057">
    <property type="entry name" value="Homeodomain-like_sf"/>
</dbReference>